<dbReference type="GO" id="GO:0016791">
    <property type="term" value="F:phosphatase activity"/>
    <property type="evidence" value="ECO:0007669"/>
    <property type="project" value="TreeGrafter"/>
</dbReference>
<dbReference type="InterPro" id="IPR006186">
    <property type="entry name" value="Ser/Thr-sp_prot-phosphatase"/>
</dbReference>
<dbReference type="Pfam" id="PF00149">
    <property type="entry name" value="Metallophos"/>
    <property type="match status" value="1"/>
</dbReference>
<name>A0A5N7MRI9_9HYPH</name>
<protein>
    <submittedName>
        <fullName evidence="2">Serine/threonine protein phosphatase</fullName>
    </submittedName>
</protein>
<dbReference type="Proteomes" id="UP000403266">
    <property type="component" value="Unassembled WGS sequence"/>
</dbReference>
<sequence length="223" mass="24702">MDERLTYAIGDIHGRLDLLMDLLSQIITHANGRSCKLVFLGDYIDRGPDSAGVLALVRRFQQHWPESVICLKGNHEAMLLEVVTEPAVTSWWLGNGGDTTLASFGVSHPGDLPADVLSWIAGLPTLYEDEHRYFVHAGRHPDLRLSEQDDQTKLWIRGEFLLVDYNFGKHVVHGHMPSETGCPEVRPYRTNLDTGAVFSSPLTAGVFADERGPAVAFLRSPDG</sequence>
<reference evidence="2 3" key="1">
    <citation type="journal article" date="2019" name="Syst. Appl. Microbiol.">
        <title>Microvirga tunisiensis sp. nov., a root nodule symbiotic bacterium isolated from Lupinus micranthus and L. luteus grown in Northern Tunisia.</title>
        <authorList>
            <person name="Msaddak A."/>
            <person name="Rejili M."/>
            <person name="Duran D."/>
            <person name="Mars M."/>
            <person name="Palacios J.M."/>
            <person name="Ruiz-Argueso T."/>
            <person name="Rey L."/>
            <person name="Imperial J."/>
        </authorList>
    </citation>
    <scope>NUCLEOTIDE SEQUENCE [LARGE SCALE GENOMIC DNA]</scope>
    <source>
        <strain evidence="2 3">Lmie10</strain>
    </source>
</reference>
<accession>A0A5N7MRI9</accession>
<evidence type="ECO:0000313" key="3">
    <source>
        <dbReference type="Proteomes" id="UP000403266"/>
    </source>
</evidence>
<dbReference type="Gene3D" id="3.60.21.10">
    <property type="match status" value="1"/>
</dbReference>
<dbReference type="GO" id="GO:0005737">
    <property type="term" value="C:cytoplasm"/>
    <property type="evidence" value="ECO:0007669"/>
    <property type="project" value="TreeGrafter"/>
</dbReference>
<dbReference type="InterPro" id="IPR029052">
    <property type="entry name" value="Metallo-depent_PP-like"/>
</dbReference>
<dbReference type="EMBL" id="VOSK01000249">
    <property type="protein sequence ID" value="MPR29607.1"/>
    <property type="molecule type" value="Genomic_DNA"/>
</dbReference>
<dbReference type="PANTHER" id="PTHR42850">
    <property type="entry name" value="METALLOPHOSPHOESTERASE"/>
    <property type="match status" value="1"/>
</dbReference>
<dbReference type="GO" id="GO:0110154">
    <property type="term" value="P:RNA decapping"/>
    <property type="evidence" value="ECO:0007669"/>
    <property type="project" value="TreeGrafter"/>
</dbReference>
<dbReference type="PANTHER" id="PTHR42850:SF4">
    <property type="entry name" value="ZINC-DEPENDENT ENDOPOLYPHOSPHATASE"/>
    <property type="match status" value="1"/>
</dbReference>
<gene>
    <name evidence="2" type="ORF">FS320_32115</name>
</gene>
<feature type="domain" description="Serine/threonine specific protein phosphatases" evidence="1">
    <location>
        <begin position="71"/>
        <end position="76"/>
    </location>
</feature>
<proteinExistence type="predicted"/>
<comment type="caution">
    <text evidence="2">The sequence shown here is derived from an EMBL/GenBank/DDBJ whole genome shotgun (WGS) entry which is preliminary data.</text>
</comment>
<dbReference type="PROSITE" id="PS00125">
    <property type="entry name" value="SER_THR_PHOSPHATASE"/>
    <property type="match status" value="1"/>
</dbReference>
<dbReference type="OrthoDB" id="9807890at2"/>
<dbReference type="CDD" id="cd00144">
    <property type="entry name" value="MPP_PPP_family"/>
    <property type="match status" value="1"/>
</dbReference>
<organism evidence="2 3">
    <name type="scientific">Microvirga tunisiensis</name>
    <dbReference type="NCBI Taxonomy" id="2108360"/>
    <lineage>
        <taxon>Bacteria</taxon>
        <taxon>Pseudomonadati</taxon>
        <taxon>Pseudomonadota</taxon>
        <taxon>Alphaproteobacteria</taxon>
        <taxon>Hyphomicrobiales</taxon>
        <taxon>Methylobacteriaceae</taxon>
        <taxon>Microvirga</taxon>
    </lineage>
</organism>
<dbReference type="GO" id="GO:0008803">
    <property type="term" value="F:bis(5'-nucleosyl)-tetraphosphatase (symmetrical) activity"/>
    <property type="evidence" value="ECO:0007669"/>
    <property type="project" value="TreeGrafter"/>
</dbReference>
<dbReference type="InterPro" id="IPR050126">
    <property type="entry name" value="Ap4A_hydrolase"/>
</dbReference>
<dbReference type="InterPro" id="IPR004843">
    <property type="entry name" value="Calcineurin-like_PHP"/>
</dbReference>
<evidence type="ECO:0000313" key="2">
    <source>
        <dbReference type="EMBL" id="MPR29607.1"/>
    </source>
</evidence>
<keyword evidence="3" id="KW-1185">Reference proteome</keyword>
<dbReference type="SUPFAM" id="SSF56300">
    <property type="entry name" value="Metallo-dependent phosphatases"/>
    <property type="match status" value="1"/>
</dbReference>
<dbReference type="RefSeq" id="WP_152716497.1">
    <property type="nucleotide sequence ID" value="NZ_VOSJ01000268.1"/>
</dbReference>
<dbReference type="AlphaFoldDB" id="A0A5N7MRI9"/>
<evidence type="ECO:0000259" key="1">
    <source>
        <dbReference type="PROSITE" id="PS00125"/>
    </source>
</evidence>